<dbReference type="NCBIfam" id="NF002854">
    <property type="entry name" value="PRK03147.1"/>
    <property type="match status" value="1"/>
</dbReference>
<dbReference type="Gene3D" id="3.40.30.10">
    <property type="entry name" value="Glutaredoxin"/>
    <property type="match status" value="1"/>
</dbReference>
<evidence type="ECO:0000259" key="7">
    <source>
        <dbReference type="PROSITE" id="PS51352"/>
    </source>
</evidence>
<keyword evidence="5" id="KW-0676">Redox-active center</keyword>
<reference evidence="8 9" key="1">
    <citation type="submission" date="2017-02" db="EMBL/GenBank/DDBJ databases">
        <title>The complete genomic sequence of a novel cold adapted crude oil-degrading bacterium Planococcus qaidamina Y42.</title>
        <authorList>
            <person name="Yang R."/>
        </authorList>
    </citation>
    <scope>NUCLEOTIDE SEQUENCE [LARGE SCALE GENOMIC DNA]</scope>
    <source>
        <strain evidence="8 9">Y42</strain>
    </source>
</reference>
<evidence type="ECO:0000256" key="2">
    <source>
        <dbReference type="ARBA" id="ARBA00022748"/>
    </source>
</evidence>
<dbReference type="RefSeq" id="WP_077589554.1">
    <property type="nucleotide sequence ID" value="NZ_CP019640.1"/>
</dbReference>
<dbReference type="InterPro" id="IPR013766">
    <property type="entry name" value="Thioredoxin_domain"/>
</dbReference>
<evidence type="ECO:0000256" key="4">
    <source>
        <dbReference type="ARBA" id="ARBA00023157"/>
    </source>
</evidence>
<evidence type="ECO:0000313" key="8">
    <source>
        <dbReference type="EMBL" id="AQQ53656.1"/>
    </source>
</evidence>
<dbReference type="GO" id="GO:0017004">
    <property type="term" value="P:cytochrome complex assembly"/>
    <property type="evidence" value="ECO:0007669"/>
    <property type="project" value="UniProtKB-KW"/>
</dbReference>
<dbReference type="GO" id="GO:0016209">
    <property type="term" value="F:antioxidant activity"/>
    <property type="evidence" value="ECO:0007669"/>
    <property type="project" value="InterPro"/>
</dbReference>
<dbReference type="InterPro" id="IPR036249">
    <property type="entry name" value="Thioredoxin-like_sf"/>
</dbReference>
<keyword evidence="2" id="KW-0201">Cytochrome c-type biogenesis</keyword>
<feature type="domain" description="Thioredoxin" evidence="7">
    <location>
        <begin position="38"/>
        <end position="176"/>
    </location>
</feature>
<evidence type="ECO:0000313" key="9">
    <source>
        <dbReference type="Proteomes" id="UP000188184"/>
    </source>
</evidence>
<dbReference type="Pfam" id="PF00578">
    <property type="entry name" value="AhpC-TSA"/>
    <property type="match status" value="1"/>
</dbReference>
<protein>
    <submittedName>
        <fullName evidence="8">Thiol-disulfide oxidoreductase</fullName>
    </submittedName>
</protein>
<dbReference type="OrthoDB" id="25753at2"/>
<name>A0A1Q2KZS4_9BACL</name>
<dbReference type="SUPFAM" id="SSF52833">
    <property type="entry name" value="Thioredoxin-like"/>
    <property type="match status" value="1"/>
</dbReference>
<evidence type="ECO:0000256" key="5">
    <source>
        <dbReference type="ARBA" id="ARBA00023284"/>
    </source>
</evidence>
<dbReference type="Proteomes" id="UP000188184">
    <property type="component" value="Chromosome"/>
</dbReference>
<dbReference type="GO" id="GO:0030313">
    <property type="term" value="C:cell envelope"/>
    <property type="evidence" value="ECO:0007669"/>
    <property type="project" value="UniProtKB-SubCell"/>
</dbReference>
<comment type="subcellular location">
    <subcellularLocation>
        <location evidence="1">Cell envelope</location>
    </subcellularLocation>
</comment>
<gene>
    <name evidence="8" type="ORF">B0X71_11595</name>
</gene>
<dbReference type="InterPro" id="IPR000866">
    <property type="entry name" value="AhpC/TSA"/>
</dbReference>
<evidence type="ECO:0000256" key="6">
    <source>
        <dbReference type="SAM" id="Phobius"/>
    </source>
</evidence>
<dbReference type="AlphaFoldDB" id="A0A1Q2KZS4"/>
<dbReference type="KEGG" id="pmar:B0X71_11595"/>
<dbReference type="EMBL" id="CP019640">
    <property type="protein sequence ID" value="AQQ53656.1"/>
    <property type="molecule type" value="Genomic_DNA"/>
</dbReference>
<keyword evidence="6" id="KW-0472">Membrane</keyword>
<dbReference type="GO" id="GO:0016491">
    <property type="term" value="F:oxidoreductase activity"/>
    <property type="evidence" value="ECO:0007669"/>
    <property type="project" value="InterPro"/>
</dbReference>
<keyword evidence="6" id="KW-0812">Transmembrane</keyword>
<dbReference type="PANTHER" id="PTHR42852:SF6">
    <property type="entry name" value="THIOL:DISULFIDE INTERCHANGE PROTEIN DSBE"/>
    <property type="match status" value="1"/>
</dbReference>
<dbReference type="CDD" id="cd02966">
    <property type="entry name" value="TlpA_like_family"/>
    <property type="match status" value="1"/>
</dbReference>
<keyword evidence="9" id="KW-1185">Reference proteome</keyword>
<feature type="transmembrane region" description="Helical" evidence="6">
    <location>
        <begin position="9"/>
        <end position="28"/>
    </location>
</feature>
<dbReference type="PROSITE" id="PS51352">
    <property type="entry name" value="THIOREDOXIN_2"/>
    <property type="match status" value="1"/>
</dbReference>
<keyword evidence="6" id="KW-1133">Transmembrane helix</keyword>
<accession>A0A1Q2KZS4</accession>
<sequence length="177" mass="19875">MSDKKKKRTLIRTVLLLIMVSAIGYTIFSSATAEKNVLRVGDKAPEFALTDLDGNEHRLSEYRGEGVFLNFWGTWCKPCAREMPAINSQYEVFKDQGVNVLAVNIDQSEFEVQSYADRYGMTFPVAIDESKSVMEAYSVVPLPTTVLINSEGIVTDIITREMTEEEIAGFMESIKPE</sequence>
<organism evidence="8 9">
    <name type="scientific">Planococcus lenghuensis</name>
    <dbReference type="NCBI Taxonomy" id="2213202"/>
    <lineage>
        <taxon>Bacteria</taxon>
        <taxon>Bacillati</taxon>
        <taxon>Bacillota</taxon>
        <taxon>Bacilli</taxon>
        <taxon>Bacillales</taxon>
        <taxon>Caryophanaceae</taxon>
        <taxon>Planococcus</taxon>
    </lineage>
</organism>
<evidence type="ECO:0000256" key="1">
    <source>
        <dbReference type="ARBA" id="ARBA00004196"/>
    </source>
</evidence>
<evidence type="ECO:0000256" key="3">
    <source>
        <dbReference type="ARBA" id="ARBA00022968"/>
    </source>
</evidence>
<keyword evidence="4" id="KW-1015">Disulfide bond</keyword>
<keyword evidence="3" id="KW-0735">Signal-anchor</keyword>
<dbReference type="PANTHER" id="PTHR42852">
    <property type="entry name" value="THIOL:DISULFIDE INTERCHANGE PROTEIN DSBE"/>
    <property type="match status" value="1"/>
</dbReference>
<dbReference type="InterPro" id="IPR050553">
    <property type="entry name" value="Thioredoxin_ResA/DsbE_sf"/>
</dbReference>
<proteinExistence type="predicted"/>